<dbReference type="PANTHER" id="PTHR23033">
    <property type="entry name" value="BETA1,3-GALACTOSYLTRANSFERASE"/>
    <property type="match status" value="1"/>
</dbReference>
<evidence type="ECO:0000256" key="3">
    <source>
        <dbReference type="ARBA" id="ARBA00006462"/>
    </source>
</evidence>
<keyword evidence="14" id="KW-1185">Reference proteome</keyword>
<dbReference type="Pfam" id="PF02434">
    <property type="entry name" value="Fringe"/>
    <property type="match status" value="1"/>
</dbReference>
<dbReference type="PANTHER" id="PTHR23033:SF40">
    <property type="entry name" value="APPLE DOMAIN-CONTAINING PROTEIN"/>
    <property type="match status" value="1"/>
</dbReference>
<comment type="pathway">
    <text evidence="2">Protein modification; protein glycosylation.</text>
</comment>
<keyword evidence="9" id="KW-0735">Signal-anchor</keyword>
<proteinExistence type="inferred from homology"/>
<evidence type="ECO:0000256" key="6">
    <source>
        <dbReference type="ARBA" id="ARBA00022679"/>
    </source>
</evidence>
<dbReference type="EMBL" id="KE747824">
    <property type="protein sequence ID" value="RMZ70648.1"/>
    <property type="molecule type" value="Genomic_DNA"/>
</dbReference>
<dbReference type="InterPro" id="IPR003378">
    <property type="entry name" value="Fringe-like_glycosylTrfase"/>
</dbReference>
<reference evidence="13 14" key="1">
    <citation type="journal article" date="2014" name="PLoS ONE">
        <title>De novo Genome Assembly of the Fungal Plant Pathogen Pyrenophora semeniperda.</title>
        <authorList>
            <person name="Soliai M.M."/>
            <person name="Meyer S.E."/>
            <person name="Udall J.A."/>
            <person name="Elzinga D.E."/>
            <person name="Hermansen R.A."/>
            <person name="Bodily P.M."/>
            <person name="Hart A.A."/>
            <person name="Coleman C.E."/>
        </authorList>
    </citation>
    <scope>NUCLEOTIDE SEQUENCE [LARGE SCALE GENOMIC DNA]</scope>
    <source>
        <strain evidence="13 14">CCB06</strain>
        <tissue evidence="13">Mycelium</tissue>
    </source>
</reference>
<sequence length="475" mass="55598">MSSFRKHMPRPARLLLTAILIYAFFWLKGWPRYYDDEELPPSKRRSQDTPLGPHTVEHDQLVVSITTTANNIHTKIAPLILNTANEDHGTLLLFSDLQTAVGKWPIFDVIWRYGQRFIHDTDGLERYRAQVDYAQRSIPTIQLKKDNIEEEKEAMVMLDKYKILQTMAAAWEYRPDRSWYVFAWDDTYINRPNLVDWLSQHDSAESHFFGNPPTPATYMVHNPFAAGGNSFILSRNVMKELFEVRKHLIRDWGKQIANYTYAFDFVSSMLQEELQLEFKSVWPGISGFDPTNIPFMPALWCEPVLILHQVAPDILNHLFKMEMEQPHDLISIRFADVFYRFMAPENLNYTRDDWDNLSSESSNSRWNILFEGAGDKPGTTNRAQSGEASPEACKEACFGSKYCVQWSYSSIPMTNWNENRETKCHLSSSMRFGMHIDRQKWQVKDEIKVLTWKSGWNKDKFMAWANHQRCKEVHQ</sequence>
<dbReference type="GO" id="GO:0016020">
    <property type="term" value="C:membrane"/>
    <property type="evidence" value="ECO:0007669"/>
    <property type="project" value="UniProtKB-SubCell"/>
</dbReference>
<keyword evidence="10" id="KW-1133">Transmembrane helix</keyword>
<evidence type="ECO:0000256" key="7">
    <source>
        <dbReference type="ARBA" id="ARBA00022692"/>
    </source>
</evidence>
<evidence type="ECO:0000256" key="5">
    <source>
        <dbReference type="ARBA" id="ARBA00022676"/>
    </source>
</evidence>
<protein>
    <recommendedName>
        <fullName evidence="4">N-acetylgalactosaminide beta-1,3-galactosyltransferase</fullName>
        <ecNumber evidence="4">2.4.1.122</ecNumber>
    </recommendedName>
</protein>
<accession>A0A3M7M856</accession>
<evidence type="ECO:0000256" key="11">
    <source>
        <dbReference type="ARBA" id="ARBA00023136"/>
    </source>
</evidence>
<gene>
    <name evidence="13" type="ORF">GMOD_00000771</name>
</gene>
<evidence type="ECO:0000313" key="13">
    <source>
        <dbReference type="EMBL" id="RMZ70648.1"/>
    </source>
</evidence>
<organism evidence="13 14">
    <name type="scientific">Pyrenophora seminiperda CCB06</name>
    <dbReference type="NCBI Taxonomy" id="1302712"/>
    <lineage>
        <taxon>Eukaryota</taxon>
        <taxon>Fungi</taxon>
        <taxon>Dikarya</taxon>
        <taxon>Ascomycota</taxon>
        <taxon>Pezizomycotina</taxon>
        <taxon>Dothideomycetes</taxon>
        <taxon>Pleosporomycetidae</taxon>
        <taxon>Pleosporales</taxon>
        <taxon>Pleosporineae</taxon>
        <taxon>Pleosporaceae</taxon>
        <taxon>Pyrenophora</taxon>
    </lineage>
</organism>
<dbReference type="OrthoDB" id="414175at2759"/>
<evidence type="ECO:0000256" key="9">
    <source>
        <dbReference type="ARBA" id="ARBA00022968"/>
    </source>
</evidence>
<keyword evidence="8" id="KW-0547">Nucleotide-binding</keyword>
<keyword evidence="6 13" id="KW-0808">Transferase</keyword>
<evidence type="ECO:0000256" key="1">
    <source>
        <dbReference type="ARBA" id="ARBA00004606"/>
    </source>
</evidence>
<comment type="subcellular location">
    <subcellularLocation>
        <location evidence="1">Membrane</location>
        <topology evidence="1">Single-pass type II membrane protein</topology>
    </subcellularLocation>
</comment>
<evidence type="ECO:0000256" key="4">
    <source>
        <dbReference type="ARBA" id="ARBA00012557"/>
    </source>
</evidence>
<evidence type="ECO:0000259" key="12">
    <source>
        <dbReference type="Pfam" id="PF02434"/>
    </source>
</evidence>
<evidence type="ECO:0000313" key="14">
    <source>
        <dbReference type="Proteomes" id="UP000265663"/>
    </source>
</evidence>
<dbReference type="GO" id="GO:0016263">
    <property type="term" value="F:glycoprotein-N-acetylgalactosamine 3-beta-galactosyltransferase activity"/>
    <property type="evidence" value="ECO:0007669"/>
    <property type="project" value="UniProtKB-EC"/>
</dbReference>
<evidence type="ECO:0000256" key="10">
    <source>
        <dbReference type="ARBA" id="ARBA00022989"/>
    </source>
</evidence>
<keyword evidence="7" id="KW-0812">Transmembrane</keyword>
<dbReference type="EC" id="2.4.1.122" evidence="4"/>
<dbReference type="Proteomes" id="UP000265663">
    <property type="component" value="Unassembled WGS sequence"/>
</dbReference>
<dbReference type="GO" id="GO:0000166">
    <property type="term" value="F:nucleotide binding"/>
    <property type="evidence" value="ECO:0007669"/>
    <property type="project" value="UniProtKB-KW"/>
</dbReference>
<evidence type="ECO:0000256" key="8">
    <source>
        <dbReference type="ARBA" id="ARBA00022741"/>
    </source>
</evidence>
<keyword evidence="11" id="KW-0472">Membrane</keyword>
<feature type="domain" description="Fringe-like glycosyltransferase" evidence="12">
    <location>
        <begin position="146"/>
        <end position="242"/>
    </location>
</feature>
<name>A0A3M7M856_9PLEO</name>
<dbReference type="InterPro" id="IPR026050">
    <property type="entry name" value="C1GALT1/C1GALT1_chp1"/>
</dbReference>
<dbReference type="AlphaFoldDB" id="A0A3M7M856"/>
<comment type="similarity">
    <text evidence="3">Belongs to the glycosyltransferase 31 family. Beta3-Gal-T subfamily.</text>
</comment>
<dbReference type="Gene3D" id="3.90.550.50">
    <property type="match status" value="1"/>
</dbReference>
<evidence type="ECO:0000256" key="2">
    <source>
        <dbReference type="ARBA" id="ARBA00004922"/>
    </source>
</evidence>
<keyword evidence="5" id="KW-0328">Glycosyltransferase</keyword>